<gene>
    <name evidence="2" type="ORF">C8261_11475</name>
</gene>
<organism evidence="2 3">
    <name type="scientific">Pseudothauera lacus</name>
    <dbReference type="NCBI Taxonomy" id="2136175"/>
    <lineage>
        <taxon>Bacteria</taxon>
        <taxon>Pseudomonadati</taxon>
        <taxon>Pseudomonadota</taxon>
        <taxon>Betaproteobacteria</taxon>
        <taxon>Rhodocyclales</taxon>
        <taxon>Zoogloeaceae</taxon>
        <taxon>Pseudothauera</taxon>
    </lineage>
</organism>
<dbReference type="GO" id="GO:0004180">
    <property type="term" value="F:carboxypeptidase activity"/>
    <property type="evidence" value="ECO:0007669"/>
    <property type="project" value="UniProtKB-KW"/>
</dbReference>
<dbReference type="OrthoDB" id="8479979at2"/>
<evidence type="ECO:0000313" key="3">
    <source>
        <dbReference type="Proteomes" id="UP000241193"/>
    </source>
</evidence>
<sequence>MMLLAVTGYFLLVVGLLCLLFFPAQRNALSARLGAGVRQLAHGGSTGAGALFAALRRGIDSTRQRGRGTIAWLRRHRLQSAAVLLAVSAPSILALSLQQRALFELDDAPRAMDRHIALLLEGEQLAPPPALPPEAFTTREVTLMRPTAAWASRNWDLLDDEFRQRLLMIFKLMRERHGYELVLLEGYRSPERQASLAAQGDHVTRAGANMSYHQYGLAADIAFWRDGKVVISELDPWAMRGYGLYGEIAEELGMTWGGRWQMRDYGHVELRRPGVLGSARR</sequence>
<dbReference type="SUPFAM" id="SSF55166">
    <property type="entry name" value="Hedgehog/DD-peptidase"/>
    <property type="match status" value="1"/>
</dbReference>
<evidence type="ECO:0000313" key="2">
    <source>
        <dbReference type="EMBL" id="PTD95897.1"/>
    </source>
</evidence>
<protein>
    <submittedName>
        <fullName evidence="2">D-alanyl-D-alanine carboxypeptidase</fullName>
    </submittedName>
</protein>
<keyword evidence="2" id="KW-0645">Protease</keyword>
<dbReference type="Gene3D" id="3.30.1380.10">
    <property type="match status" value="1"/>
</dbReference>
<dbReference type="InterPro" id="IPR039561">
    <property type="entry name" value="Peptidase_M15C"/>
</dbReference>
<dbReference type="RefSeq" id="WP_107493863.1">
    <property type="nucleotide sequence ID" value="NZ_PZKC01000009.1"/>
</dbReference>
<keyword evidence="2" id="KW-0121">Carboxypeptidase</keyword>
<reference evidence="2 3" key="2">
    <citation type="submission" date="2018-04" db="EMBL/GenBank/DDBJ databases">
        <title>Thauera lacus sp. nov., isolated from an saline lake in Inner Mongolia, China.</title>
        <authorList>
            <person name="Liang Q.-Y."/>
        </authorList>
    </citation>
    <scope>NUCLEOTIDE SEQUENCE [LARGE SCALE GENOMIC DNA]</scope>
    <source>
        <strain evidence="2 3">D20</strain>
    </source>
</reference>
<dbReference type="InterPro" id="IPR009045">
    <property type="entry name" value="Zn_M74/Hedgehog-like"/>
</dbReference>
<dbReference type="EMBL" id="PZKC01000009">
    <property type="protein sequence ID" value="PTD95897.1"/>
    <property type="molecule type" value="Genomic_DNA"/>
</dbReference>
<accession>A0A2T4IDP9</accession>
<keyword evidence="2" id="KW-0378">Hydrolase</keyword>
<name>A0A2T4IDP9_9RHOO</name>
<evidence type="ECO:0000259" key="1">
    <source>
        <dbReference type="Pfam" id="PF13539"/>
    </source>
</evidence>
<dbReference type="Proteomes" id="UP000241193">
    <property type="component" value="Unassembled WGS sequence"/>
</dbReference>
<comment type="caution">
    <text evidence="2">The sequence shown here is derived from an EMBL/GenBank/DDBJ whole genome shotgun (WGS) entry which is preliminary data.</text>
</comment>
<dbReference type="AlphaFoldDB" id="A0A2T4IDP9"/>
<reference evidence="2 3" key="1">
    <citation type="submission" date="2018-03" db="EMBL/GenBank/DDBJ databases">
        <authorList>
            <person name="Keele B.F."/>
        </authorList>
    </citation>
    <scope>NUCLEOTIDE SEQUENCE [LARGE SCALE GENOMIC DNA]</scope>
    <source>
        <strain evidence="2 3">D20</strain>
    </source>
</reference>
<proteinExistence type="predicted"/>
<feature type="domain" description="Peptidase M15C" evidence="1">
    <location>
        <begin position="207"/>
        <end position="270"/>
    </location>
</feature>
<dbReference type="Pfam" id="PF13539">
    <property type="entry name" value="Peptidase_M15_4"/>
    <property type="match status" value="1"/>
</dbReference>
<dbReference type="CDD" id="cd14845">
    <property type="entry name" value="L-Ala-D-Glu_peptidase_like"/>
    <property type="match status" value="1"/>
</dbReference>
<keyword evidence="3" id="KW-1185">Reference proteome</keyword>